<proteinExistence type="predicted"/>
<evidence type="ECO:0000313" key="2">
    <source>
        <dbReference type="Proteomes" id="UP000011666"/>
    </source>
</evidence>
<comment type="caution">
    <text evidence="1">The sequence shown here is derived from an EMBL/GenBank/DDBJ whole genome shotgun (WGS) entry which is preliminary data.</text>
</comment>
<gene>
    <name evidence="1" type="ORF">GS4_08_00540</name>
</gene>
<dbReference type="RefSeq" id="WP_007618696.1">
    <property type="nucleotide sequence ID" value="NZ_BANX01000008.1"/>
</dbReference>
<name>M0QFT5_9ACTN</name>
<sequence length="97" mass="10564">MVESFGVAPQVVAAIIRTWEQQAGFVREIDLHELAELPGAQSRVLAALRTFPAPSRAVIDSIADRLGEMTSALKLFDAETGATDRTAAERFRQLPGR</sequence>
<evidence type="ECO:0000313" key="1">
    <source>
        <dbReference type="EMBL" id="GAC67470.1"/>
    </source>
</evidence>
<reference evidence="1 2" key="1">
    <citation type="submission" date="2013-01" db="EMBL/GenBank/DDBJ databases">
        <title>Whole genome shotgun sequence of Gordonia soli NBRC 108243.</title>
        <authorList>
            <person name="Isaki-Nakamura S."/>
            <person name="Hosoyama A."/>
            <person name="Tsuchikane K."/>
            <person name="Ando Y."/>
            <person name="Baba S."/>
            <person name="Ohji S."/>
            <person name="Hamada M."/>
            <person name="Tamura T."/>
            <person name="Yamazoe A."/>
            <person name="Yamazaki S."/>
            <person name="Fujita N."/>
        </authorList>
    </citation>
    <scope>NUCLEOTIDE SEQUENCE [LARGE SCALE GENOMIC DNA]</scope>
    <source>
        <strain evidence="1 2">NBRC 108243</strain>
    </source>
</reference>
<dbReference type="Proteomes" id="UP000011666">
    <property type="component" value="Unassembled WGS sequence"/>
</dbReference>
<protein>
    <submittedName>
        <fullName evidence="1">Uncharacterized protein</fullName>
    </submittedName>
</protein>
<organism evidence="1 2">
    <name type="scientific">Gordonia soli NBRC 108243</name>
    <dbReference type="NCBI Taxonomy" id="1223545"/>
    <lineage>
        <taxon>Bacteria</taxon>
        <taxon>Bacillati</taxon>
        <taxon>Actinomycetota</taxon>
        <taxon>Actinomycetes</taxon>
        <taxon>Mycobacteriales</taxon>
        <taxon>Gordoniaceae</taxon>
        <taxon>Gordonia</taxon>
    </lineage>
</organism>
<keyword evidence="2" id="KW-1185">Reference proteome</keyword>
<dbReference type="eggNOG" id="ENOG5031Z70">
    <property type="taxonomic scope" value="Bacteria"/>
</dbReference>
<dbReference type="EMBL" id="BANX01000008">
    <property type="protein sequence ID" value="GAC67470.1"/>
    <property type="molecule type" value="Genomic_DNA"/>
</dbReference>
<dbReference type="STRING" id="1223545.GS4_08_00540"/>
<dbReference type="AlphaFoldDB" id="M0QFT5"/>
<accession>M0QFT5</accession>